<evidence type="ECO:0000256" key="1">
    <source>
        <dbReference type="ARBA" id="ARBA00006135"/>
    </source>
</evidence>
<dbReference type="PATRIC" id="fig|242163.4.peg.2700"/>
<feature type="region of interest" description="Disordered" evidence="3">
    <location>
        <begin position="161"/>
        <end position="182"/>
    </location>
</feature>
<dbReference type="EMBL" id="LFJJ01000019">
    <property type="protein sequence ID" value="KND61524.1"/>
    <property type="molecule type" value="Genomic_DNA"/>
</dbReference>
<organism evidence="4 5">
    <name type="scientific">Candidatus Burkholderia verschuerenii</name>
    <dbReference type="NCBI Taxonomy" id="242163"/>
    <lineage>
        <taxon>Bacteria</taxon>
        <taxon>Pseudomonadati</taxon>
        <taxon>Pseudomonadota</taxon>
        <taxon>Betaproteobacteria</taxon>
        <taxon>Burkholderiales</taxon>
        <taxon>Burkholderiaceae</taxon>
        <taxon>Burkholderia</taxon>
    </lineage>
</organism>
<feature type="compositionally biased region" description="Polar residues" evidence="3">
    <location>
        <begin position="168"/>
        <end position="182"/>
    </location>
</feature>
<comment type="caution">
    <text evidence="4">The sequence shown here is derived from an EMBL/GenBank/DDBJ whole genome shotgun (WGS) entry which is preliminary data.</text>
</comment>
<sequence>MTVVTKTAYGGNRSYQFRLLASKRADDGASTAIFALSFNYPDDDRRARELAQQRANAAAAEQASENRLANAWAEGPRNWRYVAQGSEQIQPTEVSDNGRQTAFRFPGNMRVPTIYTAAPDGSETIVPYTMINDMAVVQTTARIFTLRDGQEVLRIINQDFDPVGRNPGTGTPDLSRTVRSGS</sequence>
<dbReference type="CDD" id="cd06911">
    <property type="entry name" value="VirB9_CagX_TrbG"/>
    <property type="match status" value="1"/>
</dbReference>
<proteinExistence type="inferred from homology"/>
<dbReference type="InterPro" id="IPR010258">
    <property type="entry name" value="Conjugal_tfr_TrbG/VirB9/CagX"/>
</dbReference>
<dbReference type="Proteomes" id="UP000036959">
    <property type="component" value="Unassembled WGS sequence"/>
</dbReference>
<dbReference type="AlphaFoldDB" id="A0A0L0MHT5"/>
<evidence type="ECO:0000256" key="2">
    <source>
        <dbReference type="ARBA" id="ARBA00022729"/>
    </source>
</evidence>
<keyword evidence="5" id="KW-1185">Reference proteome</keyword>
<gene>
    <name evidence="4" type="ORF">BVER_04479</name>
</gene>
<comment type="similarity">
    <text evidence="1">Belongs to the TrbG/VirB9 family.</text>
</comment>
<dbReference type="Gene3D" id="2.60.40.2500">
    <property type="match status" value="1"/>
</dbReference>
<dbReference type="Pfam" id="PF03524">
    <property type="entry name" value="CagX"/>
    <property type="match status" value="1"/>
</dbReference>
<evidence type="ECO:0000313" key="4">
    <source>
        <dbReference type="EMBL" id="KND61524.1"/>
    </source>
</evidence>
<evidence type="ECO:0000256" key="3">
    <source>
        <dbReference type="SAM" id="MobiDB-lite"/>
    </source>
</evidence>
<evidence type="ECO:0000313" key="5">
    <source>
        <dbReference type="Proteomes" id="UP000036959"/>
    </source>
</evidence>
<accession>A0A0L0MHT5</accession>
<name>A0A0L0MHT5_9BURK</name>
<reference evidence="5" key="1">
    <citation type="submission" date="2015-06" db="EMBL/GenBank/DDBJ databases">
        <title>Comparative genomics of Burkholderia leaf nodule symbionts.</title>
        <authorList>
            <person name="Carlier A."/>
            <person name="Eberl L."/>
            <person name="Pinto-Carbo M."/>
        </authorList>
    </citation>
    <scope>NUCLEOTIDE SEQUENCE [LARGE SCALE GENOMIC DNA]</scope>
    <source>
        <strain evidence="5">UZHbot4</strain>
    </source>
</reference>
<dbReference type="InterPro" id="IPR033645">
    <property type="entry name" value="VirB9/CagX/TrbG_C"/>
</dbReference>
<dbReference type="InterPro" id="IPR038161">
    <property type="entry name" value="VirB9/CagX/TrbG_C_sf"/>
</dbReference>
<protein>
    <submittedName>
        <fullName evidence="4">Outer membrane and periplasm component of type IV secretion of T-DNA complex</fullName>
    </submittedName>
</protein>
<keyword evidence="2" id="KW-0732">Signal</keyword>